<dbReference type="GO" id="GO:0005840">
    <property type="term" value="C:ribosome"/>
    <property type="evidence" value="ECO:0007669"/>
    <property type="project" value="TreeGrafter"/>
</dbReference>
<dbReference type="Gene3D" id="2.30.30.220">
    <property type="entry name" value="SspB-like"/>
    <property type="match status" value="1"/>
</dbReference>
<feature type="region of interest" description="Disordered" evidence="1">
    <location>
        <begin position="96"/>
        <end position="134"/>
    </location>
</feature>
<sequence>MTSSKPYLIRAIYEWIVDNQMTPHLLVDAAPEVVVPREYVENGRIVLNVAPLAVTGLLINNETITFNARFGGRPMNVMVPVDRVLAIYTRENGQGMMFAESEDGDGDEPPPTGGDDDSKDQGGRRKGPSLRVVK</sequence>
<protein>
    <submittedName>
        <fullName evidence="2">Stringent starvation protein B</fullName>
    </submittedName>
</protein>
<name>A0A1H9EL87_9GAMM</name>
<dbReference type="Proteomes" id="UP000199496">
    <property type="component" value="Unassembled WGS sequence"/>
</dbReference>
<dbReference type="Pfam" id="PF04386">
    <property type="entry name" value="SspB"/>
    <property type="match status" value="1"/>
</dbReference>
<dbReference type="SUPFAM" id="SSF101738">
    <property type="entry name" value="SspB-like"/>
    <property type="match status" value="1"/>
</dbReference>
<reference evidence="2 3" key="1">
    <citation type="submission" date="2016-10" db="EMBL/GenBank/DDBJ databases">
        <authorList>
            <person name="de Groot N.N."/>
        </authorList>
    </citation>
    <scope>NUCLEOTIDE SEQUENCE [LARGE SCALE GENOMIC DNA]</scope>
    <source>
        <strain evidence="2 3">B7-7</strain>
    </source>
</reference>
<dbReference type="PIRSF" id="PIRSF005276">
    <property type="entry name" value="SspB"/>
    <property type="match status" value="1"/>
</dbReference>
<evidence type="ECO:0000313" key="3">
    <source>
        <dbReference type="Proteomes" id="UP000199496"/>
    </source>
</evidence>
<evidence type="ECO:0000256" key="1">
    <source>
        <dbReference type="SAM" id="MobiDB-lite"/>
    </source>
</evidence>
<dbReference type="PANTHER" id="PTHR37486">
    <property type="entry name" value="STRINGENT STARVATION PROTEIN B"/>
    <property type="match status" value="1"/>
</dbReference>
<dbReference type="STRING" id="867345.SAMN05421693_1228"/>
<dbReference type="InterPro" id="IPR007481">
    <property type="entry name" value="SspB"/>
</dbReference>
<dbReference type="PANTHER" id="PTHR37486:SF1">
    <property type="entry name" value="STRINGENT STARVATION PROTEIN B"/>
    <property type="match status" value="1"/>
</dbReference>
<dbReference type="GO" id="GO:0005829">
    <property type="term" value="C:cytosol"/>
    <property type="evidence" value="ECO:0007669"/>
    <property type="project" value="TreeGrafter"/>
</dbReference>
<dbReference type="RefSeq" id="WP_090208013.1">
    <property type="nucleotide sequence ID" value="NZ_FOFO01000022.1"/>
</dbReference>
<proteinExistence type="predicted"/>
<accession>A0A1H9EL87</accession>
<feature type="compositionally biased region" description="Acidic residues" evidence="1">
    <location>
        <begin position="100"/>
        <end position="118"/>
    </location>
</feature>
<organism evidence="2 3">
    <name type="scientific">Ectothiorhodospira magna</name>
    <dbReference type="NCBI Taxonomy" id="867345"/>
    <lineage>
        <taxon>Bacteria</taxon>
        <taxon>Pseudomonadati</taxon>
        <taxon>Pseudomonadota</taxon>
        <taxon>Gammaproteobacteria</taxon>
        <taxon>Chromatiales</taxon>
        <taxon>Ectothiorhodospiraceae</taxon>
        <taxon>Ectothiorhodospira</taxon>
    </lineage>
</organism>
<dbReference type="InterPro" id="IPR036760">
    <property type="entry name" value="SspB-like_sf"/>
</dbReference>
<dbReference type="OrthoDB" id="9797358at2"/>
<evidence type="ECO:0000313" key="2">
    <source>
        <dbReference type="EMBL" id="SEQ25983.1"/>
    </source>
</evidence>
<dbReference type="GO" id="GO:0045732">
    <property type="term" value="P:positive regulation of protein catabolic process"/>
    <property type="evidence" value="ECO:0007669"/>
    <property type="project" value="TreeGrafter"/>
</dbReference>
<dbReference type="EMBL" id="FOFO01000022">
    <property type="protein sequence ID" value="SEQ25983.1"/>
    <property type="molecule type" value="Genomic_DNA"/>
</dbReference>
<gene>
    <name evidence="2" type="ORF">SAMN05421693_1228</name>
</gene>
<dbReference type="AlphaFoldDB" id="A0A1H9EL87"/>
<keyword evidence="3" id="KW-1185">Reference proteome</keyword>
<dbReference type="NCBIfam" id="NF008769">
    <property type="entry name" value="PRK11798.2-5"/>
    <property type="match status" value="1"/>
</dbReference>
<feature type="compositionally biased region" description="Basic residues" evidence="1">
    <location>
        <begin position="124"/>
        <end position="134"/>
    </location>
</feature>